<dbReference type="GO" id="GO:1902600">
    <property type="term" value="P:proton transmembrane transport"/>
    <property type="evidence" value="ECO:0007669"/>
    <property type="project" value="UniProtKB-KW"/>
</dbReference>
<keyword evidence="10 13" id="KW-1133">Transmembrane helix</keyword>
<evidence type="ECO:0000256" key="8">
    <source>
        <dbReference type="ARBA" id="ARBA00022779"/>
    </source>
</evidence>
<dbReference type="PANTHER" id="PTHR30433">
    <property type="entry name" value="CHEMOTAXIS PROTEIN MOTA"/>
    <property type="match status" value="1"/>
</dbReference>
<evidence type="ECO:0000313" key="16">
    <source>
        <dbReference type="EMBL" id="MCA9754198.1"/>
    </source>
</evidence>
<feature type="transmembrane region" description="Helical" evidence="13">
    <location>
        <begin position="197"/>
        <end position="219"/>
    </location>
</feature>
<feature type="transmembrane region" description="Helical" evidence="13">
    <location>
        <begin position="163"/>
        <end position="185"/>
    </location>
</feature>
<evidence type="ECO:0000256" key="2">
    <source>
        <dbReference type="ARBA" id="ARBA00008038"/>
    </source>
</evidence>
<feature type="domain" description="Motility protein A N-terminal" evidence="15">
    <location>
        <begin position="3"/>
        <end position="92"/>
    </location>
</feature>
<dbReference type="Pfam" id="PF20560">
    <property type="entry name" value="MotA_N"/>
    <property type="match status" value="1"/>
</dbReference>
<protein>
    <submittedName>
        <fullName evidence="16">Flagellar motor stator protein MotA</fullName>
    </submittedName>
</protein>
<evidence type="ECO:0000259" key="14">
    <source>
        <dbReference type="Pfam" id="PF01618"/>
    </source>
</evidence>
<comment type="similarity">
    <text evidence="2">Belongs to the MotA family.</text>
</comment>
<keyword evidence="16" id="KW-0966">Cell projection</keyword>
<feature type="domain" description="MotA/TolQ/ExbB proton channel" evidence="14">
    <location>
        <begin position="123"/>
        <end position="225"/>
    </location>
</feature>
<dbReference type="AlphaFoldDB" id="A0A956N8G1"/>
<evidence type="ECO:0000256" key="3">
    <source>
        <dbReference type="ARBA" id="ARBA00022448"/>
    </source>
</evidence>
<dbReference type="InterPro" id="IPR000540">
    <property type="entry name" value="Flag_MotA_CS"/>
</dbReference>
<evidence type="ECO:0000256" key="13">
    <source>
        <dbReference type="SAM" id="Phobius"/>
    </source>
</evidence>
<dbReference type="InterPro" id="IPR046786">
    <property type="entry name" value="MotA_N"/>
</dbReference>
<evidence type="ECO:0000256" key="5">
    <source>
        <dbReference type="ARBA" id="ARBA00022500"/>
    </source>
</evidence>
<keyword evidence="11" id="KW-0406">Ion transport</keyword>
<comment type="subcellular location">
    <subcellularLocation>
        <location evidence="1">Cell inner membrane</location>
        <topology evidence="1">Multi-pass membrane protein</topology>
    </subcellularLocation>
</comment>
<keyword evidence="5" id="KW-0145">Chemotaxis</keyword>
<dbReference type="Proteomes" id="UP000739538">
    <property type="component" value="Unassembled WGS sequence"/>
</dbReference>
<dbReference type="EMBL" id="JAGQHS010000001">
    <property type="protein sequence ID" value="MCA9754198.1"/>
    <property type="molecule type" value="Genomic_DNA"/>
</dbReference>
<organism evidence="16 17">
    <name type="scientific">Eiseniibacteriota bacterium</name>
    <dbReference type="NCBI Taxonomy" id="2212470"/>
    <lineage>
        <taxon>Bacteria</taxon>
        <taxon>Candidatus Eiseniibacteriota</taxon>
    </lineage>
</organism>
<dbReference type="GO" id="GO:0006935">
    <property type="term" value="P:chemotaxis"/>
    <property type="evidence" value="ECO:0007669"/>
    <property type="project" value="UniProtKB-KW"/>
</dbReference>
<dbReference type="GO" id="GO:0005886">
    <property type="term" value="C:plasma membrane"/>
    <property type="evidence" value="ECO:0007669"/>
    <property type="project" value="UniProtKB-SubCell"/>
</dbReference>
<reference evidence="16" key="2">
    <citation type="journal article" date="2021" name="Microbiome">
        <title>Successional dynamics and alternative stable states in a saline activated sludge microbial community over 9 years.</title>
        <authorList>
            <person name="Wang Y."/>
            <person name="Ye J."/>
            <person name="Ju F."/>
            <person name="Liu L."/>
            <person name="Boyd J.A."/>
            <person name="Deng Y."/>
            <person name="Parks D.H."/>
            <person name="Jiang X."/>
            <person name="Yin X."/>
            <person name="Woodcroft B.J."/>
            <person name="Tyson G.W."/>
            <person name="Hugenholtz P."/>
            <person name="Polz M.F."/>
            <person name="Zhang T."/>
        </authorList>
    </citation>
    <scope>NUCLEOTIDE SEQUENCE</scope>
    <source>
        <strain evidence="16">HKST-UBA02</strain>
    </source>
</reference>
<evidence type="ECO:0000256" key="9">
    <source>
        <dbReference type="ARBA" id="ARBA00022781"/>
    </source>
</evidence>
<comment type="caution">
    <text evidence="16">The sequence shown here is derived from an EMBL/GenBank/DDBJ whole genome shotgun (WGS) entry which is preliminary data.</text>
</comment>
<proteinExistence type="inferred from homology"/>
<keyword evidence="16" id="KW-0282">Flagellum</keyword>
<name>A0A956N8G1_UNCEI</name>
<sequence>MRFVGFIVVLGCVVAGFVLSGGQVATLIQPFEVLVIFGAATGATLIMALPQQFKKLFPKAMAPLKGSAYSKPYAQEALVCLFQLALLVKKEGVIALEGHINEPSSSDIFSKYPKLMKDHHLLHFITDALRLQVDGAVTPEELSDMLDRELEAHHQEEHVYPHLVHLVADSLPGLGIVAAVLGIIITMGHLNGSPEEIGHHVAVALVGTFLGILVSYGFAGPVSTAMEQELADGGNFFGAVKHGLVAFAEGKAPVVVVETARRALYSYNRPDRETVEEACKELRAA</sequence>
<keyword evidence="12 13" id="KW-0472">Membrane</keyword>
<dbReference type="Pfam" id="PF01618">
    <property type="entry name" value="MotA_ExbB"/>
    <property type="match status" value="1"/>
</dbReference>
<dbReference type="GO" id="GO:0071978">
    <property type="term" value="P:bacterial-type flagellum-dependent swarming motility"/>
    <property type="evidence" value="ECO:0007669"/>
    <property type="project" value="InterPro"/>
</dbReference>
<dbReference type="PROSITE" id="PS01307">
    <property type="entry name" value="MOTA"/>
    <property type="match status" value="1"/>
</dbReference>
<evidence type="ECO:0000256" key="11">
    <source>
        <dbReference type="ARBA" id="ARBA00023065"/>
    </source>
</evidence>
<gene>
    <name evidence="16" type="primary">motA</name>
    <name evidence="16" type="ORF">KDA27_00230</name>
</gene>
<dbReference type="InterPro" id="IPR047055">
    <property type="entry name" value="MotA-like"/>
</dbReference>
<keyword evidence="6" id="KW-0997">Cell inner membrane</keyword>
<evidence type="ECO:0000256" key="10">
    <source>
        <dbReference type="ARBA" id="ARBA00022989"/>
    </source>
</evidence>
<accession>A0A956N8G1</accession>
<evidence type="ECO:0000313" key="17">
    <source>
        <dbReference type="Proteomes" id="UP000739538"/>
    </source>
</evidence>
<dbReference type="PANTHER" id="PTHR30433:SF4">
    <property type="entry name" value="MOTILITY PROTEIN A"/>
    <property type="match status" value="1"/>
</dbReference>
<dbReference type="InterPro" id="IPR022522">
    <property type="entry name" value="Flagellar_motor_stator_MotA"/>
</dbReference>
<keyword evidence="16" id="KW-0969">Cilium</keyword>
<keyword evidence="9" id="KW-0375">Hydrogen ion transport</keyword>
<dbReference type="InterPro" id="IPR002898">
    <property type="entry name" value="MotA_ExbB_proton_chnl"/>
</dbReference>
<dbReference type="NCBIfam" id="TIGR03818">
    <property type="entry name" value="MotA1"/>
    <property type="match status" value="1"/>
</dbReference>
<keyword evidence="7 13" id="KW-0812">Transmembrane</keyword>
<evidence type="ECO:0000256" key="7">
    <source>
        <dbReference type="ARBA" id="ARBA00022692"/>
    </source>
</evidence>
<evidence type="ECO:0000256" key="6">
    <source>
        <dbReference type="ARBA" id="ARBA00022519"/>
    </source>
</evidence>
<evidence type="ECO:0000256" key="4">
    <source>
        <dbReference type="ARBA" id="ARBA00022475"/>
    </source>
</evidence>
<evidence type="ECO:0000256" key="12">
    <source>
        <dbReference type="ARBA" id="ARBA00023136"/>
    </source>
</evidence>
<keyword evidence="8" id="KW-0283">Flagellar rotation</keyword>
<keyword evidence="4" id="KW-1003">Cell membrane</keyword>
<feature type="transmembrane region" description="Helical" evidence="13">
    <location>
        <begin position="30"/>
        <end position="49"/>
    </location>
</feature>
<evidence type="ECO:0000259" key="15">
    <source>
        <dbReference type="Pfam" id="PF20560"/>
    </source>
</evidence>
<reference evidence="16" key="1">
    <citation type="submission" date="2020-04" db="EMBL/GenBank/DDBJ databases">
        <authorList>
            <person name="Zhang T."/>
        </authorList>
    </citation>
    <scope>NUCLEOTIDE SEQUENCE</scope>
    <source>
        <strain evidence="16">HKST-UBA02</strain>
    </source>
</reference>
<keyword evidence="3" id="KW-0813">Transport</keyword>
<evidence type="ECO:0000256" key="1">
    <source>
        <dbReference type="ARBA" id="ARBA00004429"/>
    </source>
</evidence>